<evidence type="ECO:0000256" key="3">
    <source>
        <dbReference type="ARBA" id="ARBA00022603"/>
    </source>
</evidence>
<dbReference type="RefSeq" id="WP_301244998.1">
    <property type="nucleotide sequence ID" value="NZ_JAROCC010000013.1"/>
</dbReference>
<dbReference type="InterPro" id="IPR022641">
    <property type="entry name" value="CheR_N"/>
</dbReference>
<dbReference type="Gene3D" id="3.40.50.150">
    <property type="entry name" value="Vaccinia Virus protein VP39"/>
    <property type="match status" value="1"/>
</dbReference>
<dbReference type="InterPro" id="IPR036804">
    <property type="entry name" value="CheR_N_sf"/>
</dbReference>
<dbReference type="InterPro" id="IPR050903">
    <property type="entry name" value="Bact_Chemotaxis_MeTrfase"/>
</dbReference>
<dbReference type="SMART" id="SM00138">
    <property type="entry name" value="MeTrc"/>
    <property type="match status" value="1"/>
</dbReference>
<evidence type="ECO:0000256" key="4">
    <source>
        <dbReference type="ARBA" id="ARBA00022679"/>
    </source>
</evidence>
<proteinExistence type="predicted"/>
<comment type="catalytic activity">
    <reaction evidence="1">
        <text>L-glutamyl-[protein] + S-adenosyl-L-methionine = [protein]-L-glutamate 5-O-methyl ester + S-adenosyl-L-homocysteine</text>
        <dbReference type="Rhea" id="RHEA:24452"/>
        <dbReference type="Rhea" id="RHEA-COMP:10208"/>
        <dbReference type="Rhea" id="RHEA-COMP:10311"/>
        <dbReference type="ChEBI" id="CHEBI:29973"/>
        <dbReference type="ChEBI" id="CHEBI:57856"/>
        <dbReference type="ChEBI" id="CHEBI:59789"/>
        <dbReference type="ChEBI" id="CHEBI:82795"/>
        <dbReference type="EC" id="2.1.1.80"/>
    </reaction>
</comment>
<gene>
    <name evidence="7" type="ORF">P5G49_14845</name>
</gene>
<dbReference type="PANTHER" id="PTHR24422">
    <property type="entry name" value="CHEMOTAXIS PROTEIN METHYLTRANSFERASE"/>
    <property type="match status" value="1"/>
</dbReference>
<evidence type="ECO:0000313" key="8">
    <source>
        <dbReference type="Proteomes" id="UP001175097"/>
    </source>
</evidence>
<evidence type="ECO:0000256" key="1">
    <source>
        <dbReference type="ARBA" id="ARBA00001541"/>
    </source>
</evidence>
<dbReference type="EMBL" id="JAROCC010000013">
    <property type="protein sequence ID" value="MDN4608736.1"/>
    <property type="molecule type" value="Genomic_DNA"/>
</dbReference>
<organism evidence="7 8">
    <name type="scientific">Sporosarcina highlanderae</name>
    <dbReference type="NCBI Taxonomy" id="3035916"/>
    <lineage>
        <taxon>Bacteria</taxon>
        <taxon>Bacillati</taxon>
        <taxon>Bacillota</taxon>
        <taxon>Bacilli</taxon>
        <taxon>Bacillales</taxon>
        <taxon>Caryophanaceae</taxon>
        <taxon>Sporosarcina</taxon>
    </lineage>
</organism>
<evidence type="ECO:0000256" key="2">
    <source>
        <dbReference type="ARBA" id="ARBA00012534"/>
    </source>
</evidence>
<dbReference type="InterPro" id="IPR029063">
    <property type="entry name" value="SAM-dependent_MTases_sf"/>
</dbReference>
<keyword evidence="5" id="KW-0949">S-adenosyl-L-methionine</keyword>
<dbReference type="PRINTS" id="PR00996">
    <property type="entry name" value="CHERMTFRASE"/>
</dbReference>
<dbReference type="SUPFAM" id="SSF47757">
    <property type="entry name" value="Chemotaxis receptor methyltransferase CheR, N-terminal domain"/>
    <property type="match status" value="1"/>
</dbReference>
<reference evidence="7" key="1">
    <citation type="submission" date="2023-03" db="EMBL/GenBank/DDBJ databases">
        <title>MT1 and MT2 Draft Genomes of Novel Species.</title>
        <authorList>
            <person name="Venkateswaran K."/>
        </authorList>
    </citation>
    <scope>NUCLEOTIDE SEQUENCE</scope>
    <source>
        <strain evidence="7">F6_3S_P_2</strain>
    </source>
</reference>
<keyword evidence="4" id="KW-0808">Transferase</keyword>
<keyword evidence="3" id="KW-0489">Methyltransferase</keyword>
<evidence type="ECO:0000313" key="7">
    <source>
        <dbReference type="EMBL" id="MDN4608736.1"/>
    </source>
</evidence>
<keyword evidence="8" id="KW-1185">Reference proteome</keyword>
<dbReference type="Proteomes" id="UP001175097">
    <property type="component" value="Unassembled WGS sequence"/>
</dbReference>
<sequence length="256" mass="30075">MADYASFIVNIKKKTGIDLSLYKEPQMKRRLTSLYEKRGYHSFSDYFIAIHNDQELLDDFLERITINVTEFYRNAQRWEILEQKILPMLLSTNKNLKTWSAACSSGEEPYSLAMVLSAHLPLKNVSILATDLDTMVLDKAEVGLYAKRSLKELPKKMLDRFFINQGQYYQIKEEIKQTVRFQQHNLLNDKFENGFDLIICRNVMIYFTDKAKEQLYTNFAKALKPNGVLFVGSTEQIFTPDKYGFEQVETFFYRKI</sequence>
<name>A0ABT8JU89_9BACL</name>
<dbReference type="Pfam" id="PF01739">
    <property type="entry name" value="CheR"/>
    <property type="match status" value="1"/>
</dbReference>
<comment type="caution">
    <text evidence="7">The sequence shown here is derived from an EMBL/GenBank/DDBJ whole genome shotgun (WGS) entry which is preliminary data.</text>
</comment>
<evidence type="ECO:0000256" key="5">
    <source>
        <dbReference type="ARBA" id="ARBA00022691"/>
    </source>
</evidence>
<dbReference type="Gene3D" id="1.10.155.10">
    <property type="entry name" value="Chemotaxis receptor methyltransferase CheR, N-terminal domain"/>
    <property type="match status" value="1"/>
</dbReference>
<dbReference type="InterPro" id="IPR022642">
    <property type="entry name" value="CheR_C"/>
</dbReference>
<dbReference type="InterPro" id="IPR000780">
    <property type="entry name" value="CheR_MeTrfase"/>
</dbReference>
<accession>A0ABT8JU89</accession>
<feature type="domain" description="CheR-type methyltransferase" evidence="6">
    <location>
        <begin position="1"/>
        <end position="256"/>
    </location>
</feature>
<dbReference type="Pfam" id="PF03705">
    <property type="entry name" value="CheR_N"/>
    <property type="match status" value="1"/>
</dbReference>
<dbReference type="SUPFAM" id="SSF53335">
    <property type="entry name" value="S-adenosyl-L-methionine-dependent methyltransferases"/>
    <property type="match status" value="1"/>
</dbReference>
<protein>
    <recommendedName>
        <fullName evidence="2">protein-glutamate O-methyltransferase</fullName>
        <ecNumber evidence="2">2.1.1.80</ecNumber>
    </recommendedName>
</protein>
<dbReference type="EC" id="2.1.1.80" evidence="2"/>
<dbReference type="PROSITE" id="PS50123">
    <property type="entry name" value="CHER"/>
    <property type="match status" value="1"/>
</dbReference>
<evidence type="ECO:0000259" key="6">
    <source>
        <dbReference type="PROSITE" id="PS50123"/>
    </source>
</evidence>
<dbReference type="PANTHER" id="PTHR24422:SF19">
    <property type="entry name" value="CHEMOTAXIS PROTEIN METHYLTRANSFERASE"/>
    <property type="match status" value="1"/>
</dbReference>